<dbReference type="InterPro" id="IPR006199">
    <property type="entry name" value="LexA_DNA-bd_dom"/>
</dbReference>
<dbReference type="GO" id="GO:0003677">
    <property type="term" value="F:DNA binding"/>
    <property type="evidence" value="ECO:0007669"/>
    <property type="project" value="UniProtKB-UniRule"/>
</dbReference>
<feature type="domain" description="Peptidase S24/S26A/S26B/S26C" evidence="15">
    <location>
        <begin position="87"/>
        <end position="199"/>
    </location>
</feature>
<evidence type="ECO:0000256" key="10">
    <source>
        <dbReference type="ARBA" id="ARBA00023163"/>
    </source>
</evidence>
<dbReference type="PANTHER" id="PTHR33516:SF2">
    <property type="entry name" value="LEXA REPRESSOR-RELATED"/>
    <property type="match status" value="1"/>
</dbReference>
<keyword evidence="10 13" id="KW-0804">Transcription</keyword>
<dbReference type="InterPro" id="IPR006197">
    <property type="entry name" value="Peptidase_S24_LexA"/>
</dbReference>
<evidence type="ECO:0000256" key="3">
    <source>
        <dbReference type="ARBA" id="ARBA00022491"/>
    </source>
</evidence>
<dbReference type="GO" id="GO:0009432">
    <property type="term" value="P:SOS response"/>
    <property type="evidence" value="ECO:0007669"/>
    <property type="project" value="UniProtKB-UniRule"/>
</dbReference>
<dbReference type="Pfam" id="PF01726">
    <property type="entry name" value="LexA_DNA_bind"/>
    <property type="match status" value="1"/>
</dbReference>
<reference evidence="17 18" key="1">
    <citation type="submission" date="2016-09" db="EMBL/GenBank/DDBJ databases">
        <title>Genome sequence of Eubacterium angustum.</title>
        <authorList>
            <person name="Poehlein A."/>
            <person name="Daniel R."/>
        </authorList>
    </citation>
    <scope>NUCLEOTIDE SEQUENCE [LARGE SCALE GENOMIC DNA]</scope>
    <source>
        <strain evidence="17 18">DSM 1989</strain>
    </source>
</reference>
<dbReference type="Pfam" id="PF00717">
    <property type="entry name" value="Peptidase_S24"/>
    <property type="match status" value="1"/>
</dbReference>
<comment type="catalytic activity">
    <reaction evidence="13">
        <text>Hydrolysis of Ala-|-Gly bond in repressor LexA.</text>
        <dbReference type="EC" id="3.4.21.88"/>
    </reaction>
</comment>
<dbReference type="HAMAP" id="MF_00015">
    <property type="entry name" value="LexA"/>
    <property type="match status" value="1"/>
</dbReference>
<evidence type="ECO:0000256" key="8">
    <source>
        <dbReference type="ARBA" id="ARBA00023015"/>
    </source>
</evidence>
<evidence type="ECO:0000256" key="4">
    <source>
        <dbReference type="ARBA" id="ARBA00022705"/>
    </source>
</evidence>
<evidence type="ECO:0000256" key="1">
    <source>
        <dbReference type="ARBA" id="ARBA00007484"/>
    </source>
</evidence>
<dbReference type="OrthoDB" id="9802364at2"/>
<protein>
    <recommendedName>
        <fullName evidence="13">LexA repressor</fullName>
        <ecNumber evidence="13">3.4.21.88</ecNumber>
    </recommendedName>
</protein>
<dbReference type="STRING" id="39480.EUAN_06370"/>
<evidence type="ECO:0000256" key="7">
    <source>
        <dbReference type="ARBA" id="ARBA00022813"/>
    </source>
</evidence>
<dbReference type="PRINTS" id="PR00726">
    <property type="entry name" value="LEXASERPTASE"/>
</dbReference>
<organism evidence="17 18">
    <name type="scientific">Andreesenia angusta</name>
    <dbReference type="NCBI Taxonomy" id="39480"/>
    <lineage>
        <taxon>Bacteria</taxon>
        <taxon>Bacillati</taxon>
        <taxon>Bacillota</taxon>
        <taxon>Tissierellia</taxon>
        <taxon>Tissierellales</taxon>
        <taxon>Gottschalkiaceae</taxon>
        <taxon>Andreesenia</taxon>
    </lineage>
</organism>
<comment type="similarity">
    <text evidence="1 13 14">Belongs to the peptidase S24 family.</text>
</comment>
<dbReference type="Gene3D" id="1.10.10.10">
    <property type="entry name" value="Winged helix-like DNA-binding domain superfamily/Winged helix DNA-binding domain"/>
    <property type="match status" value="1"/>
</dbReference>
<feature type="DNA-binding region" description="H-T-H motif" evidence="13">
    <location>
        <begin position="29"/>
        <end position="49"/>
    </location>
</feature>
<evidence type="ECO:0000259" key="15">
    <source>
        <dbReference type="Pfam" id="PF00717"/>
    </source>
</evidence>
<dbReference type="InterPro" id="IPR039418">
    <property type="entry name" value="LexA-like"/>
</dbReference>
<dbReference type="FunFam" id="2.10.109.10:FF:000001">
    <property type="entry name" value="LexA repressor"/>
    <property type="match status" value="1"/>
</dbReference>
<evidence type="ECO:0000256" key="5">
    <source>
        <dbReference type="ARBA" id="ARBA00022763"/>
    </source>
</evidence>
<dbReference type="Proteomes" id="UP000180254">
    <property type="component" value="Unassembled WGS sequence"/>
</dbReference>
<keyword evidence="9 13" id="KW-0238">DNA-binding</keyword>
<keyword evidence="7 13" id="KW-0068">Autocatalytic cleavage</keyword>
<keyword evidence="8 13" id="KW-0805">Transcription regulation</keyword>
<keyword evidence="4 13" id="KW-0235">DNA replication</keyword>
<dbReference type="EMBL" id="MKIE01000002">
    <property type="protein sequence ID" value="OHW62853.1"/>
    <property type="molecule type" value="Genomic_DNA"/>
</dbReference>
<accession>A0A1S1V8C4</accession>
<evidence type="ECO:0000256" key="14">
    <source>
        <dbReference type="RuleBase" id="RU003991"/>
    </source>
</evidence>
<evidence type="ECO:0000256" key="12">
    <source>
        <dbReference type="ARBA" id="ARBA00023236"/>
    </source>
</evidence>
<evidence type="ECO:0000256" key="6">
    <source>
        <dbReference type="ARBA" id="ARBA00022801"/>
    </source>
</evidence>
<evidence type="ECO:0000256" key="13">
    <source>
        <dbReference type="HAMAP-Rule" id="MF_00015"/>
    </source>
</evidence>
<comment type="subunit">
    <text evidence="2 13">Homodimer.</text>
</comment>
<evidence type="ECO:0000256" key="11">
    <source>
        <dbReference type="ARBA" id="ARBA00023204"/>
    </source>
</evidence>
<evidence type="ECO:0000313" key="17">
    <source>
        <dbReference type="EMBL" id="OHW62853.1"/>
    </source>
</evidence>
<dbReference type="SUPFAM" id="SSF51306">
    <property type="entry name" value="LexA/Signal peptidase"/>
    <property type="match status" value="1"/>
</dbReference>
<dbReference type="GO" id="GO:0045892">
    <property type="term" value="P:negative regulation of DNA-templated transcription"/>
    <property type="evidence" value="ECO:0007669"/>
    <property type="project" value="UniProtKB-UniRule"/>
</dbReference>
<dbReference type="InterPro" id="IPR006200">
    <property type="entry name" value="LexA"/>
</dbReference>
<evidence type="ECO:0000259" key="16">
    <source>
        <dbReference type="Pfam" id="PF01726"/>
    </source>
</evidence>
<dbReference type="EC" id="3.4.21.88" evidence="13"/>
<sequence>MYDDLSAKQSAILEFIKSEISKKGYPPSVREICVAVGLKSTSTVHSHLEKLEGLGYIKRDASKPRTIEVMDSGNEGFVYKKETIDIPVLGRVAAGEPLLATENIEDVFPMPVDFVPKGESFMLKVKGDSMINAGIYDKDFILVKHQSSAESGDIVVALLGSEATVKRFFKEKDHIRLQPENDYMAPILAKEVTIVGKVVGLFRKI</sequence>
<dbReference type="CDD" id="cd06529">
    <property type="entry name" value="S24_LexA-like"/>
    <property type="match status" value="1"/>
</dbReference>
<keyword evidence="18" id="KW-1185">Reference proteome</keyword>
<keyword evidence="6 13" id="KW-0378">Hydrolase</keyword>
<feature type="site" description="Cleavage; by autolysis" evidence="13">
    <location>
        <begin position="94"/>
        <end position="95"/>
    </location>
</feature>
<dbReference type="RefSeq" id="WP_071061621.1">
    <property type="nucleotide sequence ID" value="NZ_MKIE01000002.1"/>
</dbReference>
<dbReference type="Gene3D" id="2.10.109.10">
    <property type="entry name" value="Umud Fragment, subunit A"/>
    <property type="match status" value="1"/>
</dbReference>
<dbReference type="InterPro" id="IPR015927">
    <property type="entry name" value="Peptidase_S24_S26A/B/C"/>
</dbReference>
<name>A0A1S1V8C4_9FIRM</name>
<dbReference type="GO" id="GO:0006281">
    <property type="term" value="P:DNA repair"/>
    <property type="evidence" value="ECO:0007669"/>
    <property type="project" value="UniProtKB-UniRule"/>
</dbReference>
<feature type="domain" description="LexA repressor DNA-binding" evidence="16">
    <location>
        <begin position="4"/>
        <end position="66"/>
    </location>
</feature>
<feature type="active site" description="For autocatalytic cleavage activity" evidence="13">
    <location>
        <position position="166"/>
    </location>
</feature>
<dbReference type="InterPro" id="IPR036286">
    <property type="entry name" value="LexA/Signal_pep-like_sf"/>
</dbReference>
<feature type="active site" description="For autocatalytic cleavage activity" evidence="13">
    <location>
        <position position="129"/>
    </location>
</feature>
<keyword evidence="5 13" id="KW-0227">DNA damage</keyword>
<dbReference type="FunFam" id="1.10.10.10:FF:000009">
    <property type="entry name" value="LexA repressor"/>
    <property type="match status" value="1"/>
</dbReference>
<keyword evidence="12 13" id="KW-0742">SOS response</keyword>
<dbReference type="PANTHER" id="PTHR33516">
    <property type="entry name" value="LEXA REPRESSOR"/>
    <property type="match status" value="1"/>
</dbReference>
<comment type="caution">
    <text evidence="17">The sequence shown here is derived from an EMBL/GenBank/DDBJ whole genome shotgun (WGS) entry which is preliminary data.</text>
</comment>
<keyword evidence="3 13" id="KW-0678">Repressor</keyword>
<dbReference type="GO" id="GO:0006508">
    <property type="term" value="P:proteolysis"/>
    <property type="evidence" value="ECO:0007669"/>
    <property type="project" value="InterPro"/>
</dbReference>
<dbReference type="InterPro" id="IPR050077">
    <property type="entry name" value="LexA_repressor"/>
</dbReference>
<comment type="function">
    <text evidence="13">Represses a number of genes involved in the response to DNA damage (SOS response), including recA and lexA. In the presence of single-stranded DNA, RecA interacts with LexA causing an autocatalytic cleavage which disrupts the DNA-binding part of LexA, leading to derepression of the SOS regulon and eventually DNA repair.</text>
</comment>
<gene>
    <name evidence="13 17" type="primary">lexA</name>
    <name evidence="17" type="ORF">EUAN_06370</name>
</gene>
<evidence type="ECO:0000256" key="2">
    <source>
        <dbReference type="ARBA" id="ARBA00011738"/>
    </source>
</evidence>
<evidence type="ECO:0000256" key="9">
    <source>
        <dbReference type="ARBA" id="ARBA00023125"/>
    </source>
</evidence>
<dbReference type="InterPro" id="IPR036388">
    <property type="entry name" value="WH-like_DNA-bd_sf"/>
</dbReference>
<keyword evidence="11 13" id="KW-0234">DNA repair</keyword>
<dbReference type="AlphaFoldDB" id="A0A1S1V8C4"/>
<dbReference type="GO" id="GO:0004252">
    <property type="term" value="F:serine-type endopeptidase activity"/>
    <property type="evidence" value="ECO:0007669"/>
    <property type="project" value="UniProtKB-UniRule"/>
</dbReference>
<dbReference type="SUPFAM" id="SSF46785">
    <property type="entry name" value="Winged helix' DNA-binding domain"/>
    <property type="match status" value="1"/>
</dbReference>
<evidence type="ECO:0000313" key="18">
    <source>
        <dbReference type="Proteomes" id="UP000180254"/>
    </source>
</evidence>
<proteinExistence type="inferred from homology"/>
<dbReference type="GO" id="GO:0006260">
    <property type="term" value="P:DNA replication"/>
    <property type="evidence" value="ECO:0007669"/>
    <property type="project" value="UniProtKB-UniRule"/>
</dbReference>
<dbReference type="InterPro" id="IPR036390">
    <property type="entry name" value="WH_DNA-bd_sf"/>
</dbReference>
<dbReference type="NCBIfam" id="TIGR00498">
    <property type="entry name" value="lexA"/>
    <property type="match status" value="1"/>
</dbReference>